<feature type="region of interest" description="Disordered" evidence="2">
    <location>
        <begin position="1832"/>
        <end position="1924"/>
    </location>
</feature>
<feature type="compositionally biased region" description="Low complexity" evidence="2">
    <location>
        <begin position="1850"/>
        <end position="1867"/>
    </location>
</feature>
<accession>A0A1D3SQH2</accession>
<dbReference type="EMBL" id="LT594633">
    <property type="protein sequence ID" value="SCO94145.1"/>
    <property type="molecule type" value="Genomic_DNA"/>
</dbReference>
<feature type="coiled-coil region" evidence="1">
    <location>
        <begin position="134"/>
        <end position="168"/>
    </location>
</feature>
<dbReference type="OrthoDB" id="382071at2759"/>
<evidence type="ECO:0000256" key="1">
    <source>
        <dbReference type="SAM" id="Coils"/>
    </source>
</evidence>
<reference evidence="3 4" key="1">
    <citation type="submission" date="2016-06" db="EMBL/GenBank/DDBJ databases">
        <authorList>
            <consortium name="Pathogen Informatics"/>
        </authorList>
    </citation>
    <scope>NUCLEOTIDE SEQUENCE [LARGE SCALE GENOMIC DNA]</scope>
</reference>
<dbReference type="VEuPathDB" id="PlasmoDB:PmUG01_12074300"/>
<dbReference type="KEGG" id="pmal:PMUG01_12074300"/>
<sequence>MLIQKCFTLVPTEDKNLESLVNELAESKKSIRKIQNCGTQEKSGDDSFYKDDIHKIKKTTAVKIFSEDLYDKDNECNIKDNKQDINAEAPIAKHKNENAFCCNEVFYDYNLIFRNNKLGLSNIRENTLFQRIFKSIEEENIKNKNEKLRKKNNKLKSINAELNNQKEYGKSKNFNDENADHLTESVIQLKKVLNDKRKIDSSLKINENVYSKDVPFSSISGDSEKFHKTPSICEYEKLKNYFPFNNQNYEEEWEKKKKNQMDMENKKVKEKEKKEKATEKVKEDNVVEKVKYDKVVEKARNDNVIEKVKKGKELEKRTEQNYSNGQDNEHYKRVHKNEGAHENGSNKSLKHRKILSKREKILSKKGGINRSSSKTISRSTNSSNINPNNDYCIHSCSSNYGGESCTSCINYNSAPRNVKINKEMAYERVQKDKAYRKSHKDKTTKERKSNLKRKNETFTLRNECNNIPTDNTLNSVTFNKKRETKNSVNIIKSLSNKSDNGVLHNFYNSSNNKFLFLFLKKKRKKLNLQLLVQAKYKGTKNIEKYIRIPKYTLYRNNKIIRNSMRNIYLNKVKKQRNKSSQNKFVKYSMHSSSANFKDGNISGEQVRIIRSMLKDFHTHDSNNYDEHYDNHYANNYDSNYRNNYNIKYTKGNSDNNKRNGSYYHNDDCINRDNINSNITYRNRNRNKNSSRNNQDTEKSTLYTGKGQNDFMHNNNTNVNRLAKKDDLDEKLCKKKVDKNMLKNKGNNGDEKMGNLLDELETYMNLCPTGCKGASKANGEQTGTDCKEAGKQIHDRNIFHLNNDTHTDSRDSVKFLRWDNKQKEIKEKKELMMNMLSFYNKYKHKLKFMLLEEYHYLKYMRSCINKNIYNTFKNKDMSEGNHIKDKFKMDITLINELLYQLNRSCVSHKSELHNSDDEDGSFFLFSHDCDSNNVKNKKNLIIDLYSNHIDFIDVYIQTEKRIKRIEKYLNVVETNYVEKRNNILGTNEDVPMKSKSGDFTEKQYKNDNKENSAKKEGCPFYYIDQTNLQVGGEEIGIKNMEKISEAKEVENKEHVYNMSKLINCTEKEKGITSSTSKKIRVKVKRNNNFRNSYLRENYFRNDCKPLLVVKLSKYFLCYTANMGIKHKRNSDNLLYNLKKYAAHYIPSSDKKNRYIKKYFRYFSYKKGLFLFEKNKYLYSILSGNKKRDFISKKFGNASELVNNRLSYERVHKLDQRKNIKSLKSVSDNINARINNCFLQNTEYDRDNTMEKLSHCNIEKNINHFPTMNKGYNISYINSNIIRRSASPIGERTSGDDIASFNGKERDNKSENFIANNENVNFVSSNISTNKKSYIDLLYSKMSRKNCTSGERIKKEFMKNKEANSNIPNNIDKKMEYTKNEIYDNKNDDNIMDKSLNNVNSYLSSSKLLKGNIKYENLHRNNKEGKTFENSCDLIKSLDLKNNHVVADNNIYQTNNKFRAQDRKVNNNLDILQNDANFSQPFKNEYFINSSNLAQTNKNSNSNNNDNSNDNSNDSSNDNNNYNDNNNDNSNDNNNHNYFKFSDKNTNKCDTSNSLKLLKQLDYKYASRKNKCKKGNAGFNAARNGEYNAARNGEYNAACNGEYNAACNGEYNAARNGEYNAARNGEYNAARNGEYNAARNGEYNAARNGEHNEARNGESITSLNGEDNAAQNEYFFILHENNYNTINHVDRSKNRYELNCSYEKIVNTLCNSGSRLLRSNSYNDMHTILMSKFDKSLQVDKVKEDIEIKKNASKLYMDSFNEKYQQKKNISRRYSRDIKRNRNLSITFTQLENEVRATNKDVIPHHMNNDVNETKREKFTKFVHKKFHANELTNISKDSAGKRGKYDINICNSSRRSSKNNSHNNSRSRNSSKEGRKNQSNNPGRNRTKLKKKSTNGISPFNGDKNEKSASPFNGDKNEKSASFFNGGKNEKNISYFNDVKSEGDTAKYMNIFGKDVKEYPSDKKFQVYGAQNEVKAQCIQRSKNNMVRIKEKTFRDENCSHLKINNNELTSLDLLNCNYKELYNNCVNLNFIKNENYNNNQGDQISTSDTIINEGNNNLHNNSVKKRSENNFFIEQNDKLKKCDLTPKKYINSINSLSEIKKKNDFNAITNIVNNEKKIECIMYRHTKETIPRNGIAYYNDNDDDDDNSVDSDGDSNDCFNNEKHGKLLINELVKKETDFNFLEKCSENSRTHNSDNETINKSNENLYNSFYNSNNNLSQGFHFMHENYITNEKDNFYRSPKNIINTKKLDQIIEKIRRWNKRIVNNNNYVQCMFCDKYLFKLKSYKGDEYSYDDDNYGDDSYVYDIFNTSENDNMKKEIYTCAICKHKIKVLNKYNYHNITPKNDVDIKRECFEDQLEESKERISNNKEEKIINLQSNQFDDLSYVNYSTDNLFTKSNFKEESINSNIFFKNIKNNSKNVNKCFHYKNSSDPFKNNIYGDLENCEHCDNLDNVKFLISNRKLCSFDNSSIKSFLFDFKNAYTSNYSDVSKISTMSKGSILNEKEENNQKFHNIRYPYCIKANTGTNSDNRKKNFAYFINATEFKNKSCSNENVACNSSTNFFLRTINKNFSYDINMLRVRNMNNIPFFIKKNNKNWNSYNYYKTPTLNDTINTYGTNIFYDKTNTNEQNKINIEKMGKMFFHNHPLNKETGKKQTNEYHQISTTNIRTCEHTYETNPQIKNKNDNIGDIKKLSKNNQKENVNGVIKRSNNVEKRKKRIQLEEANKKKLQETEKDKEKKIRKKNDYFTNPSINLFDYLNDEEEPNYDCEQRINMCTSIRSNLKNVKNSEESHLFARNNILQFLNNNNDIPSKNKESNEILNEKDYFMNSLRTRENICMPQYSSDTNTCFKRYFLEPNNVFTSYSENYSSSTKFMDEPACNKFKSNII</sequence>
<proteinExistence type="predicted"/>
<protein>
    <submittedName>
        <fullName evidence="3">Uncharacterized protein</fullName>
    </submittedName>
</protein>
<evidence type="ECO:0000313" key="3">
    <source>
        <dbReference type="EMBL" id="SCO94145.1"/>
    </source>
</evidence>
<evidence type="ECO:0000313" key="4">
    <source>
        <dbReference type="Proteomes" id="UP000219813"/>
    </source>
</evidence>
<name>A0A1D3SQH2_PLAMA</name>
<feature type="region of interest" description="Disordered" evidence="2">
    <location>
        <begin position="1492"/>
        <end position="1543"/>
    </location>
</feature>
<dbReference type="OMA" id="CDKYLFK"/>
<dbReference type="GeneID" id="39870731"/>
<dbReference type="Proteomes" id="UP000219813">
    <property type="component" value="Chromosome 12"/>
</dbReference>
<feature type="compositionally biased region" description="Low complexity" evidence="2">
    <location>
        <begin position="1497"/>
        <end position="1533"/>
    </location>
</feature>
<keyword evidence="4" id="KW-1185">Reference proteome</keyword>
<feature type="compositionally biased region" description="Low complexity" evidence="2">
    <location>
        <begin position="369"/>
        <end position="388"/>
    </location>
</feature>
<feature type="compositionally biased region" description="Polar residues" evidence="2">
    <location>
        <begin position="699"/>
        <end position="714"/>
    </location>
</feature>
<feature type="coiled-coil region" evidence="1">
    <location>
        <begin position="2343"/>
        <end position="2370"/>
    </location>
</feature>
<keyword evidence="1" id="KW-0175">Coiled coil</keyword>
<evidence type="ECO:0000256" key="2">
    <source>
        <dbReference type="SAM" id="MobiDB-lite"/>
    </source>
</evidence>
<feature type="region of interest" description="Disordered" evidence="2">
    <location>
        <begin position="255"/>
        <end position="277"/>
    </location>
</feature>
<feature type="region of interest" description="Disordered" evidence="2">
    <location>
        <begin position="429"/>
        <end position="454"/>
    </location>
</feature>
<feature type="coiled-coil region" evidence="1">
    <location>
        <begin position="2711"/>
        <end position="2738"/>
    </location>
</feature>
<organism evidence="3 4">
    <name type="scientific">Plasmodium malariae</name>
    <dbReference type="NCBI Taxonomy" id="5858"/>
    <lineage>
        <taxon>Eukaryota</taxon>
        <taxon>Sar</taxon>
        <taxon>Alveolata</taxon>
        <taxon>Apicomplexa</taxon>
        <taxon>Aconoidasida</taxon>
        <taxon>Haemosporida</taxon>
        <taxon>Plasmodiidae</taxon>
        <taxon>Plasmodium</taxon>
        <taxon>Plasmodium (Plasmodium)</taxon>
    </lineage>
</organism>
<feature type="region of interest" description="Disordered" evidence="2">
    <location>
        <begin position="360"/>
        <end position="388"/>
    </location>
</feature>
<dbReference type="RefSeq" id="XP_028863421.1">
    <property type="nucleotide sequence ID" value="XM_029006986.1"/>
</dbReference>
<gene>
    <name evidence="3" type="primary">PmUG01_12074300</name>
    <name evidence="3" type="ORF">PMUG01_12074300</name>
</gene>
<feature type="region of interest" description="Disordered" evidence="2">
    <location>
        <begin position="648"/>
        <end position="714"/>
    </location>
</feature>